<dbReference type="Gene3D" id="3.40.50.10490">
    <property type="entry name" value="Glucose-6-phosphate isomerase like protein, domain 1"/>
    <property type="match status" value="1"/>
</dbReference>
<proteinExistence type="predicted"/>
<gene>
    <name evidence="6" type="ORF">Q8A70_25625</name>
</gene>
<comment type="caution">
    <text evidence="6">The sequence shown here is derived from an EMBL/GenBank/DDBJ whole genome shotgun (WGS) entry which is preliminary data.</text>
</comment>
<dbReference type="EMBL" id="JAUYVI010000009">
    <property type="protein sequence ID" value="MDQ7251092.1"/>
    <property type="molecule type" value="Genomic_DNA"/>
</dbReference>
<sequence length="302" mass="32287">MTDVNVTPPADGDLLHRIQERYGRLRKSERIVADYLRQHAGSRLNASITELGQLLSVSEATISRVSRALGYQGYPDLKLSLAEGSRHRNAFANIPTEIDEGDSLITTSGNLASLLAAGLQGTQRLLDGDRLERAVEALIAAKKILFVGVGGAASICDEAAHLFLKAGLDVASYRDGYTQTIGAANMSAGDVMIGVSHTGMTETVAAAMRIARENGALTIGITSDAGSPVAKAADVCLTTWNSSTPPTPLYGDFLEGRISQLFLIDLLYLGLVFRSGTETTKHLLATGLALEKHYQSRERSER</sequence>
<dbReference type="PROSITE" id="PS51464">
    <property type="entry name" value="SIS"/>
    <property type="match status" value="1"/>
</dbReference>
<organism evidence="6 7">
    <name type="scientific">Dongia sedimenti</name>
    <dbReference type="NCBI Taxonomy" id="3064282"/>
    <lineage>
        <taxon>Bacteria</taxon>
        <taxon>Pseudomonadati</taxon>
        <taxon>Pseudomonadota</taxon>
        <taxon>Alphaproteobacteria</taxon>
        <taxon>Rhodospirillales</taxon>
        <taxon>Dongiaceae</taxon>
        <taxon>Dongia</taxon>
    </lineage>
</organism>
<evidence type="ECO:0000256" key="3">
    <source>
        <dbReference type="ARBA" id="ARBA00023163"/>
    </source>
</evidence>
<dbReference type="InterPro" id="IPR036388">
    <property type="entry name" value="WH-like_DNA-bd_sf"/>
</dbReference>
<dbReference type="InterPro" id="IPR000281">
    <property type="entry name" value="HTH_RpiR"/>
</dbReference>
<protein>
    <submittedName>
        <fullName evidence="6">MurR/RpiR family transcriptional regulator</fullName>
    </submittedName>
</protein>
<dbReference type="Proteomes" id="UP001230156">
    <property type="component" value="Unassembled WGS sequence"/>
</dbReference>
<dbReference type="InterPro" id="IPR035472">
    <property type="entry name" value="RpiR-like_SIS"/>
</dbReference>
<name>A0ABU0YTP4_9PROT</name>
<dbReference type="PROSITE" id="PS51071">
    <property type="entry name" value="HTH_RPIR"/>
    <property type="match status" value="1"/>
</dbReference>
<reference evidence="7" key="1">
    <citation type="submission" date="2023-08" db="EMBL/GenBank/DDBJ databases">
        <title>Rhodospirillaceae gen. nov., a novel taxon isolated from the Yangtze River Yuezi River estuary sludge.</title>
        <authorList>
            <person name="Ruan L."/>
        </authorList>
    </citation>
    <scope>NUCLEOTIDE SEQUENCE [LARGE SCALE GENOMIC DNA]</scope>
    <source>
        <strain evidence="7">R-7</strain>
    </source>
</reference>
<dbReference type="InterPro" id="IPR047640">
    <property type="entry name" value="RpiR-like"/>
</dbReference>
<dbReference type="SUPFAM" id="SSF46689">
    <property type="entry name" value="Homeodomain-like"/>
    <property type="match status" value="1"/>
</dbReference>
<feature type="domain" description="SIS" evidence="5">
    <location>
        <begin position="134"/>
        <end position="277"/>
    </location>
</feature>
<dbReference type="SUPFAM" id="SSF53697">
    <property type="entry name" value="SIS domain"/>
    <property type="match status" value="1"/>
</dbReference>
<dbReference type="InterPro" id="IPR009057">
    <property type="entry name" value="Homeodomain-like_sf"/>
</dbReference>
<evidence type="ECO:0000259" key="5">
    <source>
        <dbReference type="PROSITE" id="PS51464"/>
    </source>
</evidence>
<dbReference type="Pfam" id="PF01418">
    <property type="entry name" value="HTH_6"/>
    <property type="match status" value="1"/>
</dbReference>
<dbReference type="PANTHER" id="PTHR30514:SF1">
    <property type="entry name" value="HTH-TYPE TRANSCRIPTIONAL REGULATOR HEXR-RELATED"/>
    <property type="match status" value="1"/>
</dbReference>
<accession>A0ABU0YTP4</accession>
<evidence type="ECO:0000313" key="7">
    <source>
        <dbReference type="Proteomes" id="UP001230156"/>
    </source>
</evidence>
<keyword evidence="1" id="KW-0805">Transcription regulation</keyword>
<dbReference type="InterPro" id="IPR001347">
    <property type="entry name" value="SIS_dom"/>
</dbReference>
<dbReference type="Pfam" id="PF01380">
    <property type="entry name" value="SIS"/>
    <property type="match status" value="1"/>
</dbReference>
<evidence type="ECO:0000256" key="1">
    <source>
        <dbReference type="ARBA" id="ARBA00023015"/>
    </source>
</evidence>
<keyword evidence="7" id="KW-1185">Reference proteome</keyword>
<feature type="domain" description="HTH rpiR-type" evidence="4">
    <location>
        <begin position="12"/>
        <end position="88"/>
    </location>
</feature>
<keyword evidence="3" id="KW-0804">Transcription</keyword>
<dbReference type="PANTHER" id="PTHR30514">
    <property type="entry name" value="GLUCOKINASE"/>
    <property type="match status" value="1"/>
</dbReference>
<keyword evidence="2" id="KW-0238">DNA-binding</keyword>
<evidence type="ECO:0000256" key="2">
    <source>
        <dbReference type="ARBA" id="ARBA00023125"/>
    </source>
</evidence>
<dbReference type="InterPro" id="IPR046348">
    <property type="entry name" value="SIS_dom_sf"/>
</dbReference>
<dbReference type="Gene3D" id="1.10.10.10">
    <property type="entry name" value="Winged helix-like DNA-binding domain superfamily/Winged helix DNA-binding domain"/>
    <property type="match status" value="1"/>
</dbReference>
<dbReference type="CDD" id="cd05013">
    <property type="entry name" value="SIS_RpiR"/>
    <property type="match status" value="1"/>
</dbReference>
<dbReference type="RefSeq" id="WP_379961121.1">
    <property type="nucleotide sequence ID" value="NZ_JAUYVI010000009.1"/>
</dbReference>
<evidence type="ECO:0000313" key="6">
    <source>
        <dbReference type="EMBL" id="MDQ7251092.1"/>
    </source>
</evidence>
<evidence type="ECO:0000259" key="4">
    <source>
        <dbReference type="PROSITE" id="PS51071"/>
    </source>
</evidence>